<sequence length="167" mass="19290">MKRVVLMRHAKSSWDNANLSDHDRPLNQRGQRDAPRMAAWLEQQPFRPDWCLCSTARRAVETATRLRDSFETTLPWEQLGDLYHAMPEEIVSALQQLPEEIETPLIVAHNPGLETLVAIWSRESRPFPTAAISAFEIDEPIVWSELQLTTSMRELSFQRPKALQTDR</sequence>
<dbReference type="HOGENOM" id="CLU_084603_2_2_0"/>
<dbReference type="PANTHER" id="PTHR47623:SF1">
    <property type="entry name" value="OS09G0287300 PROTEIN"/>
    <property type="match status" value="1"/>
</dbReference>
<dbReference type="SMART" id="SM00855">
    <property type="entry name" value="PGAM"/>
    <property type="match status" value="1"/>
</dbReference>
<dbReference type="EMBL" id="CP002546">
    <property type="protein sequence ID" value="ADY60438.1"/>
    <property type="molecule type" value="Genomic_DNA"/>
</dbReference>
<dbReference type="SUPFAM" id="SSF53254">
    <property type="entry name" value="Phosphoglycerate mutase-like"/>
    <property type="match status" value="1"/>
</dbReference>
<dbReference type="InterPro" id="IPR029033">
    <property type="entry name" value="His_PPase_superfam"/>
</dbReference>
<dbReference type="Pfam" id="PF00300">
    <property type="entry name" value="His_Phos_1"/>
    <property type="match status" value="1"/>
</dbReference>
<evidence type="ECO:0000256" key="1">
    <source>
        <dbReference type="PIRSR" id="PIRSR613078-2"/>
    </source>
</evidence>
<dbReference type="RefSeq" id="WP_013629160.1">
    <property type="nucleotide sequence ID" value="NC_015174.1"/>
</dbReference>
<accession>F0STH6</accession>
<proteinExistence type="predicted"/>
<reference evidence="3" key="1">
    <citation type="submission" date="2011-02" db="EMBL/GenBank/DDBJ databases">
        <title>The complete genome of Planctomyces brasiliensis DSM 5305.</title>
        <authorList>
            <person name="Lucas S."/>
            <person name="Copeland A."/>
            <person name="Lapidus A."/>
            <person name="Bruce D."/>
            <person name="Goodwin L."/>
            <person name="Pitluck S."/>
            <person name="Kyrpides N."/>
            <person name="Mavromatis K."/>
            <person name="Pagani I."/>
            <person name="Ivanova N."/>
            <person name="Ovchinnikova G."/>
            <person name="Lu M."/>
            <person name="Detter J.C."/>
            <person name="Han C."/>
            <person name="Land M."/>
            <person name="Hauser L."/>
            <person name="Markowitz V."/>
            <person name="Cheng J.-F."/>
            <person name="Hugenholtz P."/>
            <person name="Woyke T."/>
            <person name="Wu D."/>
            <person name="Tindall B."/>
            <person name="Pomrenke H.G."/>
            <person name="Brambilla E."/>
            <person name="Klenk H.-P."/>
            <person name="Eisen J.A."/>
        </authorList>
    </citation>
    <scope>NUCLEOTIDE SEQUENCE [LARGE SCALE GENOMIC DNA]</scope>
    <source>
        <strain evidence="3">ATCC 49424 / DSM 5305 / JCM 21570 / NBRC 103401 / IFAM 1448</strain>
    </source>
</reference>
<dbReference type="CDD" id="cd07067">
    <property type="entry name" value="HP_PGM_like"/>
    <property type="match status" value="1"/>
</dbReference>
<dbReference type="KEGG" id="pbs:Plabr_2839"/>
<protein>
    <submittedName>
        <fullName evidence="2">Phosphohistidine phosphatase, SixA</fullName>
    </submittedName>
</protein>
<dbReference type="Proteomes" id="UP000006860">
    <property type="component" value="Chromosome"/>
</dbReference>
<keyword evidence="3" id="KW-1185">Reference proteome</keyword>
<dbReference type="Gene3D" id="3.40.50.1240">
    <property type="entry name" value="Phosphoglycerate mutase-like"/>
    <property type="match status" value="1"/>
</dbReference>
<dbReference type="AlphaFoldDB" id="F0STH6"/>
<evidence type="ECO:0000313" key="2">
    <source>
        <dbReference type="EMBL" id="ADY60438.1"/>
    </source>
</evidence>
<dbReference type="PANTHER" id="PTHR47623">
    <property type="entry name" value="OS09G0287300 PROTEIN"/>
    <property type="match status" value="1"/>
</dbReference>
<dbReference type="STRING" id="756272.Plabr_2839"/>
<feature type="binding site" evidence="1">
    <location>
        <position position="58"/>
    </location>
    <ligand>
        <name>substrate</name>
    </ligand>
</feature>
<dbReference type="OrthoDB" id="9781415at2"/>
<name>F0STH6_RUBBR</name>
<dbReference type="InterPro" id="IPR013078">
    <property type="entry name" value="His_Pase_superF_clade-1"/>
</dbReference>
<organism evidence="2 3">
    <name type="scientific">Rubinisphaera brasiliensis (strain ATCC 49424 / DSM 5305 / JCM 21570 / IAM 15109 / NBRC 103401 / IFAM 1448)</name>
    <name type="common">Planctomyces brasiliensis</name>
    <dbReference type="NCBI Taxonomy" id="756272"/>
    <lineage>
        <taxon>Bacteria</taxon>
        <taxon>Pseudomonadati</taxon>
        <taxon>Planctomycetota</taxon>
        <taxon>Planctomycetia</taxon>
        <taxon>Planctomycetales</taxon>
        <taxon>Planctomycetaceae</taxon>
        <taxon>Rubinisphaera</taxon>
    </lineage>
</organism>
<gene>
    <name evidence="2" type="ordered locus">Plabr_2839</name>
</gene>
<evidence type="ECO:0000313" key="3">
    <source>
        <dbReference type="Proteomes" id="UP000006860"/>
    </source>
</evidence>
<dbReference type="eggNOG" id="COG2062">
    <property type="taxonomic scope" value="Bacteria"/>
</dbReference>